<evidence type="ECO:0000256" key="1">
    <source>
        <dbReference type="ARBA" id="ARBA00022741"/>
    </source>
</evidence>
<dbReference type="PANTHER" id="PTHR12169:SF6">
    <property type="entry name" value="AFG1-LIKE ATPASE"/>
    <property type="match status" value="1"/>
</dbReference>
<keyword evidence="1" id="KW-0547">Nucleotide-binding</keyword>
<dbReference type="AlphaFoldDB" id="A0A4D7C286"/>
<sequence length="384" mass="42182">MTGAVLPAYRALRETGQLRTDPDQELAATRLDGLASALEASRTQSANALKRFFSRAQPPAPKGLYMWGGVGRGKSMLMDLFFHHARVSNKRRVHFHAFMLEVHAAIHAYRAMTAAARAQRYGRDAGDDPIPPVARALASKARLLCFDELQVTDVADAMILGRLFRTLLDEGVTIVATSNRAPDDLYRNGLNRELFLPAIALLKDHLAVLPLNGATDYRLARLSGMPVYYSPNGPEATAALSEAFFRLTDFPVEDRANVPSETLDVDGRDLFVPKALKGVAVFSFRRLCDNPLGAADYLVVARRFHTVIIVGIPVMGAELRNQAKRFVTLIDVLYEHCVKLLCAADAAPDALYVAGDGSFEFERTASRLYEMQSVDYLAKGHCAG</sequence>
<dbReference type="GO" id="GO:0016887">
    <property type="term" value="F:ATP hydrolysis activity"/>
    <property type="evidence" value="ECO:0007669"/>
    <property type="project" value="InterPro"/>
</dbReference>
<name>A0A4D7C286_9SPHN</name>
<dbReference type="RefSeq" id="WP_222873989.1">
    <property type="nucleotide sequence ID" value="NZ_CP039704.1"/>
</dbReference>
<dbReference type="CDD" id="cd00267">
    <property type="entry name" value="ABC_ATPase"/>
    <property type="match status" value="1"/>
</dbReference>
<dbReference type="InterPro" id="IPR005654">
    <property type="entry name" value="ATPase_AFG1-like"/>
</dbReference>
<dbReference type="NCBIfam" id="NF040713">
    <property type="entry name" value="ZapE"/>
    <property type="match status" value="1"/>
</dbReference>
<gene>
    <name evidence="3" type="ORF">E6W36_05200</name>
</gene>
<keyword evidence="2" id="KW-0067">ATP-binding</keyword>
<dbReference type="EMBL" id="CP039704">
    <property type="protein sequence ID" value="QCI79171.1"/>
    <property type="molecule type" value="Genomic_DNA"/>
</dbReference>
<dbReference type="GO" id="GO:0005737">
    <property type="term" value="C:cytoplasm"/>
    <property type="evidence" value="ECO:0007669"/>
    <property type="project" value="TreeGrafter"/>
</dbReference>
<evidence type="ECO:0000313" key="3">
    <source>
        <dbReference type="EMBL" id="QCI79171.1"/>
    </source>
</evidence>
<organism evidence="3 4">
    <name type="scientific">Hankyongella ginsenosidimutans</name>
    <dbReference type="NCBI Taxonomy" id="1763828"/>
    <lineage>
        <taxon>Bacteria</taxon>
        <taxon>Pseudomonadati</taxon>
        <taxon>Pseudomonadota</taxon>
        <taxon>Alphaproteobacteria</taxon>
        <taxon>Sphingomonadales</taxon>
        <taxon>Sphingomonadaceae</taxon>
        <taxon>Hankyongella</taxon>
    </lineage>
</organism>
<dbReference type="Pfam" id="PF03969">
    <property type="entry name" value="AFG1_ATPase"/>
    <property type="match status" value="1"/>
</dbReference>
<protein>
    <submittedName>
        <fullName evidence="3">Cell division protein ZapE</fullName>
    </submittedName>
</protein>
<dbReference type="InterPro" id="IPR027417">
    <property type="entry name" value="P-loop_NTPase"/>
</dbReference>
<proteinExistence type="predicted"/>
<dbReference type="PANTHER" id="PTHR12169">
    <property type="entry name" value="ATPASE N2B"/>
    <property type="match status" value="1"/>
</dbReference>
<dbReference type="KEGG" id="hgn:E6W36_05200"/>
<reference evidence="4" key="1">
    <citation type="submission" date="2019-04" db="EMBL/GenBank/DDBJ databases">
        <title>Complete genome sequence of Sphingomonas sp. W1-2-3.</title>
        <authorList>
            <person name="Im W.T."/>
        </authorList>
    </citation>
    <scope>NUCLEOTIDE SEQUENCE [LARGE SCALE GENOMIC DNA]</scope>
    <source>
        <strain evidence="4">W1-2-3</strain>
    </source>
</reference>
<dbReference type="Proteomes" id="UP000298714">
    <property type="component" value="Chromosome"/>
</dbReference>
<keyword evidence="4" id="KW-1185">Reference proteome</keyword>
<accession>A0A4D7C286</accession>
<evidence type="ECO:0000313" key="4">
    <source>
        <dbReference type="Proteomes" id="UP000298714"/>
    </source>
</evidence>
<keyword evidence="3" id="KW-0132">Cell division</keyword>
<keyword evidence="3" id="KW-0131">Cell cycle</keyword>
<dbReference type="Gene3D" id="3.40.50.300">
    <property type="entry name" value="P-loop containing nucleotide triphosphate hydrolases"/>
    <property type="match status" value="1"/>
</dbReference>
<dbReference type="SUPFAM" id="SSF52540">
    <property type="entry name" value="P-loop containing nucleoside triphosphate hydrolases"/>
    <property type="match status" value="1"/>
</dbReference>
<dbReference type="GO" id="GO:0005524">
    <property type="term" value="F:ATP binding"/>
    <property type="evidence" value="ECO:0007669"/>
    <property type="project" value="UniProtKB-KW"/>
</dbReference>
<evidence type="ECO:0000256" key="2">
    <source>
        <dbReference type="ARBA" id="ARBA00022840"/>
    </source>
</evidence>
<dbReference type="GO" id="GO:0051301">
    <property type="term" value="P:cell division"/>
    <property type="evidence" value="ECO:0007669"/>
    <property type="project" value="UniProtKB-KW"/>
</dbReference>